<evidence type="ECO:0000259" key="4">
    <source>
        <dbReference type="Pfam" id="PF14413"/>
    </source>
</evidence>
<keyword evidence="6" id="KW-1185">Reference proteome</keyword>
<sequence>MDELYATQERKFSRIIWWHWRQVDCHINNQYNTCFAQEFFKETGCIKSRARIEIDGDKPFVPTHHQGIHPLRQLKRAHARRLLLKARPDPLSSPFTRSPLMAAPPTPNPLFSQFLRPSVLHWNTLIRGLSSGDNPREAIHVFRSMLRRGFMPNNYTYPFLLKACAACASSESYGCAAHARVVKTGLELDPYIQSALIHTYSEGKDLGAARRVFDRCDDRETVCWNAMIDGYVKAGELAVARGVFDRMERKDVVSWNTMIHGCAILGELGEARKLFAGMPQRNVVSWNSMLAAHAKCGDVEGARAVFAEMPKRDIISWNTMLACLAQSGCSEEALALFDEMRRTDEEPTDATMVSLLSACAHLGALDEGERLHAYMEEHKIELNTILSTALVDMYAKCGSISRAAEIFDGIEQKDLLAWNAIIGGMAIHGRADGALQLFDEMTKRSGVRPDDITLVMVLTACSHAGMVKEGRRMLKCMKDSYGIEPKLEHYGCVIDILARAGLFEEAAELTRAMPMEPNAPALGALLGGCRIHRNSEVADGVGRHLLRLQPSHSGRYVLLSNIYTTAGRWDDAEEVRGRMLINGVAKTPAQSLAAGKKKQQLRVMPVMAMVMPS</sequence>
<evidence type="ECO:0000313" key="5">
    <source>
        <dbReference type="EMBL" id="KAJ8467888.1"/>
    </source>
</evidence>
<accession>A0AAV8Q445</accession>
<comment type="caution">
    <text evidence="5">The sequence shown here is derived from an EMBL/GenBank/DDBJ whole genome shotgun (WGS) entry which is preliminary data.</text>
</comment>
<dbReference type="Proteomes" id="UP001222027">
    <property type="component" value="Unassembled WGS sequence"/>
</dbReference>
<dbReference type="InterPro" id="IPR025845">
    <property type="entry name" value="Thg1_C_dom"/>
</dbReference>
<dbReference type="InterPro" id="IPR002885">
    <property type="entry name" value="PPR_rpt"/>
</dbReference>
<dbReference type="Pfam" id="PF13041">
    <property type="entry name" value="PPR_2"/>
    <property type="match status" value="3"/>
</dbReference>
<evidence type="ECO:0000256" key="1">
    <source>
        <dbReference type="ARBA" id="ARBA00006643"/>
    </source>
</evidence>
<dbReference type="AlphaFoldDB" id="A0AAV8Q445"/>
<feature type="repeat" description="PPR" evidence="3">
    <location>
        <begin position="220"/>
        <end position="250"/>
    </location>
</feature>
<reference evidence="5 6" key="1">
    <citation type="submission" date="2022-12" db="EMBL/GenBank/DDBJ databases">
        <title>Chromosome-scale assembly of the Ensete ventricosum genome.</title>
        <authorList>
            <person name="Dussert Y."/>
            <person name="Stocks J."/>
            <person name="Wendawek A."/>
            <person name="Woldeyes F."/>
            <person name="Nichols R.A."/>
            <person name="Borrell J.S."/>
        </authorList>
    </citation>
    <scope>NUCLEOTIDE SEQUENCE [LARGE SCALE GENOMIC DNA]</scope>
    <source>
        <strain evidence="6">cv. Maze</strain>
        <tissue evidence="5">Seeds</tissue>
    </source>
</reference>
<dbReference type="FunFam" id="1.25.40.10:FF:000090">
    <property type="entry name" value="Pentatricopeptide repeat-containing protein, chloroplastic"/>
    <property type="match status" value="1"/>
</dbReference>
<dbReference type="PROSITE" id="PS51375">
    <property type="entry name" value="PPR"/>
    <property type="match status" value="5"/>
</dbReference>
<name>A0AAV8Q445_ENSVE</name>
<protein>
    <recommendedName>
        <fullName evidence="4">Thg1 C-terminal domain-containing protein</fullName>
    </recommendedName>
</protein>
<feature type="repeat" description="PPR" evidence="3">
    <location>
        <begin position="414"/>
        <end position="449"/>
    </location>
</feature>
<dbReference type="GO" id="GO:0003723">
    <property type="term" value="F:RNA binding"/>
    <property type="evidence" value="ECO:0007669"/>
    <property type="project" value="InterPro"/>
</dbReference>
<evidence type="ECO:0000256" key="3">
    <source>
        <dbReference type="PROSITE-ProRule" id="PRU00708"/>
    </source>
</evidence>
<keyword evidence="2" id="KW-0677">Repeat</keyword>
<dbReference type="InterPro" id="IPR038469">
    <property type="entry name" value="tRNAHis_GuaTrfase_Thg1_sf"/>
</dbReference>
<comment type="similarity">
    <text evidence="1">Belongs to the PPR family. PCMP-H subfamily.</text>
</comment>
<dbReference type="Gene3D" id="1.25.40.10">
    <property type="entry name" value="Tetratricopeptide repeat domain"/>
    <property type="match status" value="4"/>
</dbReference>
<dbReference type="InterPro" id="IPR046848">
    <property type="entry name" value="E_motif"/>
</dbReference>
<dbReference type="SUPFAM" id="SSF48452">
    <property type="entry name" value="TPR-like"/>
    <property type="match status" value="1"/>
</dbReference>
<evidence type="ECO:0000256" key="2">
    <source>
        <dbReference type="ARBA" id="ARBA00022737"/>
    </source>
</evidence>
<gene>
    <name evidence="5" type="ORF">OPV22_030440</name>
</gene>
<dbReference type="Gene3D" id="3.30.70.3000">
    <property type="match status" value="1"/>
</dbReference>
<dbReference type="Pfam" id="PF14413">
    <property type="entry name" value="Thg1C"/>
    <property type="match status" value="1"/>
</dbReference>
<dbReference type="Pfam" id="PF20431">
    <property type="entry name" value="E_motif"/>
    <property type="match status" value="1"/>
</dbReference>
<organism evidence="5 6">
    <name type="scientific">Ensete ventricosum</name>
    <name type="common">Abyssinian banana</name>
    <name type="synonym">Musa ensete</name>
    <dbReference type="NCBI Taxonomy" id="4639"/>
    <lineage>
        <taxon>Eukaryota</taxon>
        <taxon>Viridiplantae</taxon>
        <taxon>Streptophyta</taxon>
        <taxon>Embryophyta</taxon>
        <taxon>Tracheophyta</taxon>
        <taxon>Spermatophyta</taxon>
        <taxon>Magnoliopsida</taxon>
        <taxon>Liliopsida</taxon>
        <taxon>Zingiberales</taxon>
        <taxon>Musaceae</taxon>
        <taxon>Ensete</taxon>
    </lineage>
</organism>
<dbReference type="InterPro" id="IPR011990">
    <property type="entry name" value="TPR-like_helical_dom_sf"/>
</dbReference>
<feature type="domain" description="Thg1 C-terminal" evidence="4">
    <location>
        <begin position="19"/>
        <end position="37"/>
    </location>
</feature>
<dbReference type="PANTHER" id="PTHR47926">
    <property type="entry name" value="PENTATRICOPEPTIDE REPEAT-CONTAINING PROTEIN"/>
    <property type="match status" value="1"/>
</dbReference>
<feature type="repeat" description="PPR" evidence="3">
    <location>
        <begin position="251"/>
        <end position="285"/>
    </location>
</feature>
<dbReference type="Pfam" id="PF01535">
    <property type="entry name" value="PPR"/>
    <property type="match status" value="4"/>
</dbReference>
<dbReference type="InterPro" id="IPR046960">
    <property type="entry name" value="PPR_At4g14850-like_plant"/>
</dbReference>
<proteinExistence type="inferred from homology"/>
<dbReference type="PANTHER" id="PTHR47926:SF473">
    <property type="entry name" value="(WILD MALAYSIAN BANANA) HYPOTHETICAL PROTEIN"/>
    <property type="match status" value="1"/>
</dbReference>
<evidence type="ECO:0000313" key="6">
    <source>
        <dbReference type="Proteomes" id="UP001222027"/>
    </source>
</evidence>
<dbReference type="GO" id="GO:0009451">
    <property type="term" value="P:RNA modification"/>
    <property type="evidence" value="ECO:0007669"/>
    <property type="project" value="InterPro"/>
</dbReference>
<dbReference type="FunFam" id="1.25.40.10:FF:000333">
    <property type="entry name" value="Pentatricopeptide repeat-containing protein"/>
    <property type="match status" value="1"/>
</dbReference>
<feature type="repeat" description="PPR" evidence="3">
    <location>
        <begin position="313"/>
        <end position="347"/>
    </location>
</feature>
<dbReference type="EMBL" id="JAQQAF010000008">
    <property type="protein sequence ID" value="KAJ8467888.1"/>
    <property type="molecule type" value="Genomic_DNA"/>
</dbReference>
<feature type="repeat" description="PPR" evidence="3">
    <location>
        <begin position="118"/>
        <end position="152"/>
    </location>
</feature>
<dbReference type="NCBIfam" id="TIGR00756">
    <property type="entry name" value="PPR"/>
    <property type="match status" value="6"/>
</dbReference>